<comment type="caution">
    <text evidence="1">The sequence shown here is derived from an EMBL/GenBank/DDBJ whole genome shotgun (WGS) entry which is preliminary data.</text>
</comment>
<accession>A0A1Q9DTR7</accession>
<gene>
    <name evidence="1" type="ORF">AK812_SmicGene18987</name>
</gene>
<keyword evidence="2" id="KW-1185">Reference proteome</keyword>
<dbReference type="EMBL" id="LSRX01000392">
    <property type="protein sequence ID" value="OLP98541.1"/>
    <property type="molecule type" value="Genomic_DNA"/>
</dbReference>
<protein>
    <submittedName>
        <fullName evidence="1">Uncharacterized protein</fullName>
    </submittedName>
</protein>
<name>A0A1Q9DTR7_SYMMI</name>
<organism evidence="1 2">
    <name type="scientific">Symbiodinium microadriaticum</name>
    <name type="common">Dinoflagellate</name>
    <name type="synonym">Zooxanthella microadriatica</name>
    <dbReference type="NCBI Taxonomy" id="2951"/>
    <lineage>
        <taxon>Eukaryota</taxon>
        <taxon>Sar</taxon>
        <taxon>Alveolata</taxon>
        <taxon>Dinophyceae</taxon>
        <taxon>Suessiales</taxon>
        <taxon>Symbiodiniaceae</taxon>
        <taxon>Symbiodinium</taxon>
    </lineage>
</organism>
<reference evidence="1 2" key="1">
    <citation type="submission" date="2016-02" db="EMBL/GenBank/DDBJ databases">
        <title>Genome analysis of coral dinoflagellate symbionts highlights evolutionary adaptations to a symbiotic lifestyle.</title>
        <authorList>
            <person name="Aranda M."/>
            <person name="Li Y."/>
            <person name="Liew Y.J."/>
            <person name="Baumgarten S."/>
            <person name="Simakov O."/>
            <person name="Wilson M."/>
            <person name="Piel J."/>
            <person name="Ashoor H."/>
            <person name="Bougouffa S."/>
            <person name="Bajic V.B."/>
            <person name="Ryu T."/>
            <person name="Ravasi T."/>
            <person name="Bayer T."/>
            <person name="Micklem G."/>
            <person name="Kim H."/>
            <person name="Bhak J."/>
            <person name="Lajeunesse T.C."/>
            <person name="Voolstra C.R."/>
        </authorList>
    </citation>
    <scope>NUCLEOTIDE SEQUENCE [LARGE SCALE GENOMIC DNA]</scope>
    <source>
        <strain evidence="1 2">CCMP2467</strain>
    </source>
</reference>
<evidence type="ECO:0000313" key="1">
    <source>
        <dbReference type="EMBL" id="OLP98541.1"/>
    </source>
</evidence>
<proteinExistence type="predicted"/>
<dbReference type="Proteomes" id="UP000186817">
    <property type="component" value="Unassembled WGS sequence"/>
</dbReference>
<sequence length="214" mass="22823">MTDERCRGVSVTFGGALSSHMGPGCRLELEGLKAALRKYRQSQHWNIQNTSAVFQQAHVVSASSCSTGPKLDGKGLVHFEVRNSSQDLKDTSSSQGEHCGALNIALEARACTKGKRICIGPMQAKVSATSAPLHEDRHPRLNIALEARACTKGKRICIGPMQAKVSATSAPLHEAASKKYVSTGDGRQKFLEFVDKSSLALALPNITAMAPPAL</sequence>
<dbReference type="AlphaFoldDB" id="A0A1Q9DTR7"/>
<evidence type="ECO:0000313" key="2">
    <source>
        <dbReference type="Proteomes" id="UP000186817"/>
    </source>
</evidence>